<dbReference type="AlphaFoldDB" id="A0A093KE79"/>
<proteinExistence type="predicted"/>
<evidence type="ECO:0000259" key="2">
    <source>
        <dbReference type="Pfam" id="PF00087"/>
    </source>
</evidence>
<dbReference type="InterPro" id="IPR045860">
    <property type="entry name" value="Snake_toxin-like_sf"/>
</dbReference>
<dbReference type="STRING" id="441894.ENSSCUP00000019687"/>
<dbReference type="InterPro" id="IPR035076">
    <property type="entry name" value="Toxin/TOLIP"/>
</dbReference>
<dbReference type="PROSITE" id="PS00983">
    <property type="entry name" value="LY6_UPAR"/>
    <property type="match status" value="1"/>
</dbReference>
<accession>A0A093KE79</accession>
<organism evidence="3 4">
    <name type="scientific">Struthio camelus australis</name>
    <dbReference type="NCBI Taxonomy" id="441894"/>
    <lineage>
        <taxon>Eukaryota</taxon>
        <taxon>Metazoa</taxon>
        <taxon>Chordata</taxon>
        <taxon>Craniata</taxon>
        <taxon>Vertebrata</taxon>
        <taxon>Euteleostomi</taxon>
        <taxon>Archelosauria</taxon>
        <taxon>Archosauria</taxon>
        <taxon>Dinosauria</taxon>
        <taxon>Saurischia</taxon>
        <taxon>Theropoda</taxon>
        <taxon>Coelurosauria</taxon>
        <taxon>Aves</taxon>
        <taxon>Palaeognathae</taxon>
        <taxon>Struthioniformes</taxon>
        <taxon>Struthionidae</taxon>
        <taxon>Struthio</taxon>
    </lineage>
</organism>
<keyword evidence="4" id="KW-1185">Reference proteome</keyword>
<dbReference type="FunFam" id="2.10.60.10:FF:000003">
    <property type="entry name" value="lymphocyte antigen 6E isoform X1"/>
    <property type="match status" value="1"/>
</dbReference>
<feature type="non-terminal residue" evidence="3">
    <location>
        <position position="1"/>
    </location>
</feature>
<dbReference type="GO" id="GO:0030154">
    <property type="term" value="P:cell differentiation"/>
    <property type="evidence" value="ECO:0007669"/>
    <property type="project" value="UniProtKB-ARBA"/>
</dbReference>
<dbReference type="InterPro" id="IPR018363">
    <property type="entry name" value="CD59_antigen_CS"/>
</dbReference>
<feature type="domain" description="Snake toxin/toxin-like" evidence="2">
    <location>
        <begin position="4"/>
        <end position="78"/>
    </location>
</feature>
<gene>
    <name evidence="3" type="ORF">N308_05854</name>
</gene>
<feature type="non-terminal residue" evidence="3">
    <location>
        <position position="78"/>
    </location>
</feature>
<evidence type="ECO:0000313" key="3">
    <source>
        <dbReference type="EMBL" id="KFV88524.1"/>
    </source>
</evidence>
<name>A0A093KE79_STRCA</name>
<dbReference type="EMBL" id="KL206997">
    <property type="protein sequence ID" value="KFV88524.1"/>
    <property type="molecule type" value="Genomic_DNA"/>
</dbReference>
<keyword evidence="1" id="KW-0732">Signal</keyword>
<dbReference type="SUPFAM" id="SSF57302">
    <property type="entry name" value="Snake toxin-like"/>
    <property type="match status" value="1"/>
</dbReference>
<evidence type="ECO:0000313" key="4">
    <source>
        <dbReference type="Proteomes" id="UP000053584"/>
    </source>
</evidence>
<dbReference type="Pfam" id="PF00087">
    <property type="entry name" value="Toxin_TOLIP"/>
    <property type="match status" value="1"/>
</dbReference>
<protein>
    <submittedName>
        <fullName evidence="3">Secreted Ly-6/uPAR-related protein 1</fullName>
    </submittedName>
</protein>
<dbReference type="Gene3D" id="2.10.60.10">
    <property type="entry name" value="CD59"/>
    <property type="match status" value="1"/>
</dbReference>
<dbReference type="Proteomes" id="UP000053584">
    <property type="component" value="Unassembled WGS sequence"/>
</dbReference>
<evidence type="ECO:0000256" key="1">
    <source>
        <dbReference type="ARBA" id="ARBA00022729"/>
    </source>
</evidence>
<reference evidence="3 4" key="1">
    <citation type="submission" date="2014-04" db="EMBL/GenBank/DDBJ databases">
        <title>Genome evolution of avian class.</title>
        <authorList>
            <person name="Zhang G."/>
            <person name="Li C."/>
        </authorList>
    </citation>
    <scope>NUCLEOTIDE SEQUENCE [LARGE SCALE GENOMIC DNA]</scope>
    <source>
        <strain evidence="3">BGI_N308</strain>
    </source>
</reference>
<sequence>AQSLRCYTCEKPTDISLCRTVTVCPPRARACTTTMLSVDSGYPFFGNITVMRSCIEDCVASGGIGANHPMSCCYTDLC</sequence>